<evidence type="ECO:0000256" key="1">
    <source>
        <dbReference type="ARBA" id="ARBA00022737"/>
    </source>
</evidence>
<dbReference type="Gene3D" id="1.10.238.10">
    <property type="entry name" value="EF-hand"/>
    <property type="match status" value="1"/>
</dbReference>
<name>A0A836I5V4_9TRYP</name>
<keyword evidence="1" id="KW-0677">Repeat</keyword>
<accession>A0A836I5V4</accession>
<keyword evidence="2" id="KW-0106">Calcium</keyword>
<feature type="domain" description="EF-hand" evidence="3">
    <location>
        <begin position="43"/>
        <end position="78"/>
    </location>
</feature>
<dbReference type="InterPro" id="IPR050230">
    <property type="entry name" value="CALM/Myosin/TropC-like"/>
</dbReference>
<gene>
    <name evidence="4" type="ORF">JKF63_05044</name>
</gene>
<evidence type="ECO:0000313" key="4">
    <source>
        <dbReference type="EMBL" id="KAG5505709.1"/>
    </source>
</evidence>
<feature type="domain" description="EF-hand" evidence="3">
    <location>
        <begin position="7"/>
        <end position="42"/>
    </location>
</feature>
<dbReference type="RefSeq" id="XP_067757377.1">
    <property type="nucleotide sequence ID" value="XM_067901014.1"/>
</dbReference>
<dbReference type="FunFam" id="1.10.238.10:FF:000178">
    <property type="entry name" value="Calmodulin-2 A"/>
    <property type="match status" value="1"/>
</dbReference>
<dbReference type="OrthoDB" id="343296at2759"/>
<dbReference type="EMBL" id="JAFJZO010000021">
    <property type="protein sequence ID" value="KAG5505709.1"/>
    <property type="molecule type" value="Genomic_DNA"/>
</dbReference>
<dbReference type="GO" id="GO:0005509">
    <property type="term" value="F:calcium ion binding"/>
    <property type="evidence" value="ECO:0007669"/>
    <property type="project" value="InterPro"/>
</dbReference>
<evidence type="ECO:0000313" key="5">
    <source>
        <dbReference type="Proteomes" id="UP000674318"/>
    </source>
</evidence>
<dbReference type="Pfam" id="PF13833">
    <property type="entry name" value="EF-hand_8"/>
    <property type="match status" value="1"/>
</dbReference>
<sequence>MPRVSHEKVAELKEALFILDSSGNGTVSLTEIRGLLDSLLYGKEEDTFTNILKELDLDGEEYISFAQFFVFLVDFSGIGVLAKEKAEENLSTMDLCAAFAPFDPDDSGMVDASVFFYLMAEKGNGFSPKEQEALRTRLEQSGHLRKGRVHYKAFVGNLVATSVESPFC</sequence>
<dbReference type="PANTHER" id="PTHR23048:SF0">
    <property type="entry name" value="CALMODULIN LIKE 3"/>
    <property type="match status" value="1"/>
</dbReference>
<dbReference type="Proteomes" id="UP000674318">
    <property type="component" value="Chromosome 21"/>
</dbReference>
<dbReference type="PROSITE" id="PS00018">
    <property type="entry name" value="EF_HAND_1"/>
    <property type="match status" value="1"/>
</dbReference>
<dbReference type="GO" id="GO:0016460">
    <property type="term" value="C:myosin II complex"/>
    <property type="evidence" value="ECO:0007669"/>
    <property type="project" value="TreeGrafter"/>
</dbReference>
<dbReference type="PROSITE" id="PS50222">
    <property type="entry name" value="EF_HAND_2"/>
    <property type="match status" value="2"/>
</dbReference>
<dbReference type="GeneID" id="94291091"/>
<dbReference type="AlphaFoldDB" id="A0A836I5V4"/>
<reference evidence="4 5" key="1">
    <citation type="submission" date="2021-02" db="EMBL/GenBank/DDBJ databases">
        <title>Porcisia hertigi Genome sequencing and assembly.</title>
        <authorList>
            <person name="Almutairi H."/>
            <person name="Gatherer D."/>
        </authorList>
    </citation>
    <scope>NUCLEOTIDE SEQUENCE [LARGE SCALE GENOMIC DNA]</scope>
    <source>
        <strain evidence="4 5">C119</strain>
    </source>
</reference>
<protein>
    <recommendedName>
        <fullName evidence="3">EF-hand domain-containing protein</fullName>
    </recommendedName>
</protein>
<evidence type="ECO:0000259" key="3">
    <source>
        <dbReference type="PROSITE" id="PS50222"/>
    </source>
</evidence>
<dbReference type="SMART" id="SM00054">
    <property type="entry name" value="EFh"/>
    <property type="match status" value="3"/>
</dbReference>
<dbReference type="InterPro" id="IPR002048">
    <property type="entry name" value="EF_hand_dom"/>
</dbReference>
<keyword evidence="5" id="KW-1185">Reference proteome</keyword>
<dbReference type="InterPro" id="IPR011992">
    <property type="entry name" value="EF-hand-dom_pair"/>
</dbReference>
<dbReference type="SUPFAM" id="SSF47473">
    <property type="entry name" value="EF-hand"/>
    <property type="match status" value="1"/>
</dbReference>
<evidence type="ECO:0000256" key="2">
    <source>
        <dbReference type="ARBA" id="ARBA00022837"/>
    </source>
</evidence>
<proteinExistence type="predicted"/>
<dbReference type="InterPro" id="IPR018247">
    <property type="entry name" value="EF_Hand_1_Ca_BS"/>
</dbReference>
<organism evidence="4 5">
    <name type="scientific">Porcisia hertigi</name>
    <dbReference type="NCBI Taxonomy" id="2761500"/>
    <lineage>
        <taxon>Eukaryota</taxon>
        <taxon>Discoba</taxon>
        <taxon>Euglenozoa</taxon>
        <taxon>Kinetoplastea</taxon>
        <taxon>Metakinetoplastina</taxon>
        <taxon>Trypanosomatida</taxon>
        <taxon>Trypanosomatidae</taxon>
        <taxon>Leishmaniinae</taxon>
        <taxon>Porcisia</taxon>
    </lineage>
</organism>
<comment type="caution">
    <text evidence="4">The sequence shown here is derived from an EMBL/GenBank/DDBJ whole genome shotgun (WGS) entry which is preliminary data.</text>
</comment>
<dbReference type="PANTHER" id="PTHR23048">
    <property type="entry name" value="MYOSIN LIGHT CHAIN 1, 3"/>
    <property type="match status" value="1"/>
</dbReference>
<dbReference type="KEGG" id="phet:94291091"/>